<dbReference type="NCBIfam" id="TIGR00229">
    <property type="entry name" value="sensory_box"/>
    <property type="match status" value="2"/>
</dbReference>
<gene>
    <name evidence="29" type="ORF">H8R02_04470</name>
</gene>
<keyword evidence="15" id="KW-0843">Virulence</keyword>
<evidence type="ECO:0000256" key="2">
    <source>
        <dbReference type="ARBA" id="ARBA00004429"/>
    </source>
</evidence>
<dbReference type="Gene3D" id="3.30.565.10">
    <property type="entry name" value="Histidine kinase-like ATPase, C-terminal domain"/>
    <property type="match status" value="1"/>
</dbReference>
<feature type="domain" description="PAS" evidence="26">
    <location>
        <begin position="173"/>
        <end position="243"/>
    </location>
</feature>
<keyword evidence="8" id="KW-0812">Transmembrane</keyword>
<evidence type="ECO:0000256" key="17">
    <source>
        <dbReference type="ARBA" id="ARBA00058004"/>
    </source>
</evidence>
<keyword evidence="14" id="KW-0902">Two-component regulatory system</keyword>
<dbReference type="Gene3D" id="3.30.450.40">
    <property type="match status" value="1"/>
</dbReference>
<dbReference type="InterPro" id="IPR001610">
    <property type="entry name" value="PAC"/>
</dbReference>
<dbReference type="FunFam" id="1.10.287.130:FF:000002">
    <property type="entry name" value="Two-component osmosensing histidine kinase"/>
    <property type="match status" value="1"/>
</dbReference>
<dbReference type="RefSeq" id="WP_187080127.1">
    <property type="nucleotide sequence ID" value="NZ_JACORU010000001.1"/>
</dbReference>
<dbReference type="SUPFAM" id="SSF47226">
    <property type="entry name" value="Histidine-containing phosphotransfer domain, HPT domain"/>
    <property type="match status" value="1"/>
</dbReference>
<comment type="caution">
    <text evidence="29">The sequence shown here is derived from an EMBL/GenBank/DDBJ whole genome shotgun (WGS) entry which is preliminary data.</text>
</comment>
<dbReference type="InterPro" id="IPR000014">
    <property type="entry name" value="PAS"/>
</dbReference>
<evidence type="ECO:0000256" key="14">
    <source>
        <dbReference type="ARBA" id="ARBA00023012"/>
    </source>
</evidence>
<feature type="domain" description="HPt" evidence="28">
    <location>
        <begin position="1089"/>
        <end position="1182"/>
    </location>
</feature>
<evidence type="ECO:0000259" key="28">
    <source>
        <dbReference type="PROSITE" id="PS50894"/>
    </source>
</evidence>
<dbReference type="InterPro" id="IPR000700">
    <property type="entry name" value="PAS-assoc_C"/>
</dbReference>
<evidence type="ECO:0000313" key="30">
    <source>
        <dbReference type="Proteomes" id="UP000596827"/>
    </source>
</evidence>
<dbReference type="InterPro" id="IPR036641">
    <property type="entry name" value="HPT_dom_sf"/>
</dbReference>
<dbReference type="CDD" id="cd16922">
    <property type="entry name" value="HATPase_EvgS-ArcB-TorS-like"/>
    <property type="match status" value="1"/>
</dbReference>
<comment type="subcellular location">
    <subcellularLocation>
        <location evidence="2">Cell inner membrane</location>
        <topology evidence="2">Multi-pass membrane protein</topology>
    </subcellularLocation>
</comment>
<dbReference type="GO" id="GO:0000155">
    <property type="term" value="F:phosphorelay sensor kinase activity"/>
    <property type="evidence" value="ECO:0007669"/>
    <property type="project" value="InterPro"/>
</dbReference>
<dbReference type="Gene3D" id="3.40.50.2300">
    <property type="match status" value="1"/>
</dbReference>
<evidence type="ECO:0000256" key="3">
    <source>
        <dbReference type="ARBA" id="ARBA00012438"/>
    </source>
</evidence>
<dbReference type="InterPro" id="IPR036890">
    <property type="entry name" value="HATPase_C_sf"/>
</dbReference>
<dbReference type="PRINTS" id="PR00344">
    <property type="entry name" value="BCTRLSENSOR"/>
</dbReference>
<dbReference type="SMART" id="SM00388">
    <property type="entry name" value="HisKA"/>
    <property type="match status" value="1"/>
</dbReference>
<feature type="modified residue" description="4-aspartylphosphate" evidence="22">
    <location>
        <position position="989"/>
    </location>
</feature>
<dbReference type="SMART" id="SM00448">
    <property type="entry name" value="REC"/>
    <property type="match status" value="1"/>
</dbReference>
<dbReference type="EMBL" id="JACORU010000001">
    <property type="protein sequence ID" value="MBC5763691.1"/>
    <property type="molecule type" value="Genomic_DNA"/>
</dbReference>
<keyword evidence="13" id="KW-1133">Transmembrane helix</keyword>
<dbReference type="CDD" id="cd00130">
    <property type="entry name" value="PAS"/>
    <property type="match status" value="2"/>
</dbReference>
<dbReference type="InterPro" id="IPR011006">
    <property type="entry name" value="CheY-like_superfamily"/>
</dbReference>
<dbReference type="InterPro" id="IPR013655">
    <property type="entry name" value="PAS_fold_3"/>
</dbReference>
<evidence type="ECO:0000256" key="7">
    <source>
        <dbReference type="ARBA" id="ARBA00022679"/>
    </source>
</evidence>
<dbReference type="SUPFAM" id="SSF47384">
    <property type="entry name" value="Homodimeric domain of signal transducing histidine kinase"/>
    <property type="match status" value="1"/>
</dbReference>
<evidence type="ECO:0000313" key="29">
    <source>
        <dbReference type="EMBL" id="MBC5763691.1"/>
    </source>
</evidence>
<dbReference type="Gene3D" id="3.30.450.20">
    <property type="entry name" value="PAS domain"/>
    <property type="match status" value="4"/>
</dbReference>
<dbReference type="GO" id="GO:0005886">
    <property type="term" value="C:plasma membrane"/>
    <property type="evidence" value="ECO:0007669"/>
    <property type="project" value="UniProtKB-SubCell"/>
</dbReference>
<dbReference type="Pfam" id="PF12860">
    <property type="entry name" value="PAS_7"/>
    <property type="match status" value="1"/>
</dbReference>
<feature type="modified residue" description="Phosphohistidine" evidence="21">
    <location>
        <position position="1128"/>
    </location>
</feature>
<dbReference type="InterPro" id="IPR004358">
    <property type="entry name" value="Sig_transdc_His_kin-like_C"/>
</dbReference>
<dbReference type="SUPFAM" id="SSF55785">
    <property type="entry name" value="PYP-like sensor domain (PAS domain)"/>
    <property type="match status" value="4"/>
</dbReference>
<protein>
    <recommendedName>
        <fullName evidence="19">Sensory/regulatory protein RpfC</fullName>
        <ecNumber evidence="3">2.7.13.3</ecNumber>
    </recommendedName>
    <alternativeName>
        <fullName evidence="20">Virulence sensor protein BvgS</fullName>
    </alternativeName>
</protein>
<evidence type="ECO:0000259" key="27">
    <source>
        <dbReference type="PROSITE" id="PS50113"/>
    </source>
</evidence>
<dbReference type="CDD" id="cd17546">
    <property type="entry name" value="REC_hyHK_CKI1_RcsC-like"/>
    <property type="match status" value="1"/>
</dbReference>
<evidence type="ECO:0000256" key="12">
    <source>
        <dbReference type="ARBA" id="ARBA00022840"/>
    </source>
</evidence>
<organism evidence="29 30">
    <name type="scientific">Ramlibacter albus</name>
    <dbReference type="NCBI Taxonomy" id="2079448"/>
    <lineage>
        <taxon>Bacteria</taxon>
        <taxon>Pseudomonadati</taxon>
        <taxon>Pseudomonadota</taxon>
        <taxon>Betaproteobacteria</taxon>
        <taxon>Burkholderiales</taxon>
        <taxon>Comamonadaceae</taxon>
        <taxon>Ramlibacter</taxon>
    </lineage>
</organism>
<dbReference type="Pfam" id="PF01627">
    <property type="entry name" value="Hpt"/>
    <property type="match status" value="1"/>
</dbReference>
<keyword evidence="16" id="KW-0472">Membrane</keyword>
<dbReference type="Gene3D" id="1.10.287.130">
    <property type="match status" value="1"/>
</dbReference>
<feature type="domain" description="PAC" evidence="27">
    <location>
        <begin position="246"/>
        <end position="298"/>
    </location>
</feature>
<dbReference type="PANTHER" id="PTHR43047">
    <property type="entry name" value="TWO-COMPONENT HISTIDINE PROTEIN KINASE"/>
    <property type="match status" value="1"/>
</dbReference>
<dbReference type="PROSITE" id="PS50109">
    <property type="entry name" value="HIS_KIN"/>
    <property type="match status" value="1"/>
</dbReference>
<dbReference type="Gene3D" id="1.20.120.160">
    <property type="entry name" value="HPT domain"/>
    <property type="match status" value="1"/>
</dbReference>
<keyword evidence="9" id="KW-0732">Signal</keyword>
<dbReference type="PROSITE" id="PS50112">
    <property type="entry name" value="PAS"/>
    <property type="match status" value="1"/>
</dbReference>
<feature type="domain" description="Response regulatory" evidence="25">
    <location>
        <begin position="939"/>
        <end position="1054"/>
    </location>
</feature>
<sequence>MPDAEAAAERRRLARLRMLQVLDSGAEPAFDAIVRTAAAVCGVPISLISLIDEDRQWFKANVGLEGVAETPRAVAFCDHAIRRPDETMQVPDAHRDERFAANPLVTGAPHIRFYAGAPIVMPGGEAIGTLCVIGRQPHELSAAQQAALEDLALVARHCLLLREQLHDLNVVGDESRFQAVSYASPLGIFQADEQGMLFHVSGRLGELLGMAIARAQGLGWQDAVAAEDRPRVREAWAQAITFAQDFDEEFGLHRFDGSQIQVRMQARPGRWGEPPRNGFIGVMEDVTARHEALRSQQRAIALVQTVLENIPCGLAVFDAQLNVIAHNRKFRELLELPDSLFAGPVTTLEDIVRYNAPRGEYAEGTGEDAVRLIVDQARYISAQRTERTRANGTTLEIRGAPMPGGGYVTTYVDITPAKRFEQALRESEERQARAIDASRLSLWDLDLGTGRMYLSEHWSEMLGGPREPTVTDVGALIQLVPEEEQAYLEQCLTAVLKGERDRYAVEHRVRRPDGTLLWIRSEGRVTQRDGHGRATQVTGTNQDITARKTTEAQLERAAAITRATLESTADGILVMNDDREILLYNRPFLEIWRIPPELEQANAGELLRFVTDQMKDPQAFVARVDELFSDAASHGMDVLEFRDGRTVERYLQPIVLSEGSVGRVWTFRDVTLRREAEMQIEQAREAAEAANRAKSDFLHNVSHEIRTPLNGVLGMTRLLLAEELPDRQRRYVELADASAASLLALINDLLDLGKIESGRLEVEHIPFPLDSLLAQLGELYELSAAQKGLAFKLDVARGVPAQVRGDPVRVRQVLNNLLGNALKFTSQGGFGLRAAAIEGGVKFEVYDSGIGIGADAQSRLFGRFAQADSSTTRTHGGTGLGLAIVKQLCEQMGGSVSLRSEEGKGSTFTVELPLPGVERVSAVGKRTARAAPAERHTQRLLVAEDNATNQVVVQGLLSLVGYDDVTLVADGAQAVAALDAGRFDLVLMDCRMPGMDGYEATKALRERGHKLPVIALTANASQAERDRCLACGMDDFLSKPVDAQQLATALARWTGASVPAAAVPAPAAAPPAAAPGYDRARTLAQLGGDTALMRMALDSFREQGPGYMRRIREALAQMDGGELHRGLHSLAGSAGMMAATPLQLLARSLEDRVGNGELDGIESSLDQLETLVERFVSESEGW</sequence>
<reference evidence="29" key="1">
    <citation type="submission" date="2020-08" db="EMBL/GenBank/DDBJ databases">
        <title>Ramlibacter sp. GTP1 16S ribosomal RNA gene genome sequencing and assembly.</title>
        <authorList>
            <person name="Kang M."/>
        </authorList>
    </citation>
    <scope>NUCLEOTIDE SEQUENCE</scope>
    <source>
        <strain evidence="29">GTP1</strain>
    </source>
</reference>
<dbReference type="InterPro" id="IPR001789">
    <property type="entry name" value="Sig_transdc_resp-reg_receiver"/>
</dbReference>
<dbReference type="EC" id="2.7.13.3" evidence="3"/>
<evidence type="ECO:0000256" key="21">
    <source>
        <dbReference type="PROSITE-ProRule" id="PRU00110"/>
    </source>
</evidence>
<keyword evidence="4" id="KW-1003">Cell membrane</keyword>
<evidence type="ECO:0000256" key="9">
    <source>
        <dbReference type="ARBA" id="ARBA00022729"/>
    </source>
</evidence>
<evidence type="ECO:0000256" key="6">
    <source>
        <dbReference type="ARBA" id="ARBA00022553"/>
    </source>
</evidence>
<dbReference type="PROSITE" id="PS50113">
    <property type="entry name" value="PAC"/>
    <property type="match status" value="2"/>
</dbReference>
<evidence type="ECO:0000256" key="16">
    <source>
        <dbReference type="ARBA" id="ARBA00023136"/>
    </source>
</evidence>
<dbReference type="SUPFAM" id="SSF55874">
    <property type="entry name" value="ATPase domain of HSP90 chaperone/DNA topoisomerase II/histidine kinase"/>
    <property type="match status" value="1"/>
</dbReference>
<dbReference type="InterPro" id="IPR003018">
    <property type="entry name" value="GAF"/>
</dbReference>
<comment type="subunit">
    <text evidence="18">At low DSF concentrations, interacts with RpfF.</text>
</comment>
<dbReference type="InterPro" id="IPR008207">
    <property type="entry name" value="Sig_transdc_His_kin_Hpt_dom"/>
</dbReference>
<name>A0A923M6I6_9BURK</name>
<proteinExistence type="predicted"/>
<dbReference type="CDD" id="cd00088">
    <property type="entry name" value="HPT"/>
    <property type="match status" value="1"/>
</dbReference>
<dbReference type="SMART" id="SM00387">
    <property type="entry name" value="HATPase_c"/>
    <property type="match status" value="1"/>
</dbReference>
<dbReference type="Pfam" id="PF00512">
    <property type="entry name" value="HisKA"/>
    <property type="match status" value="1"/>
</dbReference>
<evidence type="ECO:0000256" key="4">
    <source>
        <dbReference type="ARBA" id="ARBA00022475"/>
    </source>
</evidence>
<evidence type="ECO:0000256" key="15">
    <source>
        <dbReference type="ARBA" id="ARBA00023026"/>
    </source>
</evidence>
<evidence type="ECO:0000256" key="5">
    <source>
        <dbReference type="ARBA" id="ARBA00022519"/>
    </source>
</evidence>
<dbReference type="GO" id="GO:0005524">
    <property type="term" value="F:ATP binding"/>
    <property type="evidence" value="ECO:0007669"/>
    <property type="project" value="UniProtKB-KW"/>
</dbReference>
<dbReference type="SMART" id="SM00091">
    <property type="entry name" value="PAS"/>
    <property type="match status" value="4"/>
</dbReference>
<keyword evidence="12" id="KW-0067">ATP-binding</keyword>
<dbReference type="SUPFAM" id="SSF52172">
    <property type="entry name" value="CheY-like"/>
    <property type="match status" value="1"/>
</dbReference>
<evidence type="ECO:0000256" key="1">
    <source>
        <dbReference type="ARBA" id="ARBA00000085"/>
    </source>
</evidence>
<dbReference type="PANTHER" id="PTHR43047:SF64">
    <property type="entry name" value="HISTIDINE KINASE CONTAINING CHEY-HOMOLOGOUS RECEIVER DOMAIN AND PAS DOMAIN-RELATED"/>
    <property type="match status" value="1"/>
</dbReference>
<keyword evidence="10" id="KW-0547">Nucleotide-binding</keyword>
<keyword evidence="11" id="KW-0418">Kinase</keyword>
<accession>A0A923M6I6</accession>
<dbReference type="InterPro" id="IPR035965">
    <property type="entry name" value="PAS-like_dom_sf"/>
</dbReference>
<evidence type="ECO:0000256" key="13">
    <source>
        <dbReference type="ARBA" id="ARBA00022989"/>
    </source>
</evidence>
<evidence type="ECO:0000256" key="10">
    <source>
        <dbReference type="ARBA" id="ARBA00022741"/>
    </source>
</evidence>
<dbReference type="Pfam" id="PF02518">
    <property type="entry name" value="HATPase_c"/>
    <property type="match status" value="1"/>
</dbReference>
<dbReference type="FunFam" id="3.30.565.10:FF:000010">
    <property type="entry name" value="Sensor histidine kinase RcsC"/>
    <property type="match status" value="1"/>
</dbReference>
<dbReference type="SMART" id="SM00086">
    <property type="entry name" value="PAC"/>
    <property type="match status" value="2"/>
</dbReference>
<feature type="domain" description="Histidine kinase" evidence="24">
    <location>
        <begin position="700"/>
        <end position="916"/>
    </location>
</feature>
<keyword evidence="23" id="KW-0175">Coiled coil</keyword>
<dbReference type="InterPro" id="IPR003661">
    <property type="entry name" value="HisK_dim/P_dom"/>
</dbReference>
<dbReference type="InterPro" id="IPR036097">
    <property type="entry name" value="HisK_dim/P_sf"/>
</dbReference>
<evidence type="ECO:0000259" key="24">
    <source>
        <dbReference type="PROSITE" id="PS50109"/>
    </source>
</evidence>
<keyword evidence="7" id="KW-0808">Transferase</keyword>
<comment type="catalytic activity">
    <reaction evidence="1">
        <text>ATP + protein L-histidine = ADP + protein N-phospho-L-histidine.</text>
        <dbReference type="EC" id="2.7.13.3"/>
    </reaction>
</comment>
<evidence type="ECO:0000256" key="8">
    <source>
        <dbReference type="ARBA" id="ARBA00022692"/>
    </source>
</evidence>
<evidence type="ECO:0000256" key="19">
    <source>
        <dbReference type="ARBA" id="ARBA00068150"/>
    </source>
</evidence>
<keyword evidence="6 22" id="KW-0597">Phosphoprotein</keyword>
<dbReference type="Pfam" id="PF01590">
    <property type="entry name" value="GAF"/>
    <property type="match status" value="1"/>
</dbReference>
<dbReference type="InterPro" id="IPR005467">
    <property type="entry name" value="His_kinase_dom"/>
</dbReference>
<dbReference type="InterPro" id="IPR029016">
    <property type="entry name" value="GAF-like_dom_sf"/>
</dbReference>
<evidence type="ECO:0000259" key="25">
    <source>
        <dbReference type="PROSITE" id="PS50110"/>
    </source>
</evidence>
<dbReference type="Proteomes" id="UP000596827">
    <property type="component" value="Unassembled WGS sequence"/>
</dbReference>
<keyword evidence="30" id="KW-1185">Reference proteome</keyword>
<evidence type="ECO:0000256" key="22">
    <source>
        <dbReference type="PROSITE-ProRule" id="PRU00169"/>
    </source>
</evidence>
<dbReference type="SUPFAM" id="SSF55781">
    <property type="entry name" value="GAF domain-like"/>
    <property type="match status" value="1"/>
</dbReference>
<evidence type="ECO:0000256" key="23">
    <source>
        <dbReference type="SAM" id="Coils"/>
    </source>
</evidence>
<keyword evidence="5" id="KW-0997">Cell inner membrane</keyword>
<evidence type="ECO:0000256" key="20">
    <source>
        <dbReference type="ARBA" id="ARBA00070152"/>
    </source>
</evidence>
<dbReference type="PROSITE" id="PS50894">
    <property type="entry name" value="HPT"/>
    <property type="match status" value="1"/>
</dbReference>
<dbReference type="CDD" id="cd00082">
    <property type="entry name" value="HisKA"/>
    <property type="match status" value="1"/>
</dbReference>
<feature type="coiled-coil region" evidence="23">
    <location>
        <begin position="673"/>
        <end position="700"/>
    </location>
</feature>
<dbReference type="PROSITE" id="PS50110">
    <property type="entry name" value="RESPONSE_REGULATORY"/>
    <property type="match status" value="1"/>
</dbReference>
<dbReference type="InterPro" id="IPR003594">
    <property type="entry name" value="HATPase_dom"/>
</dbReference>
<dbReference type="Pfam" id="PF13188">
    <property type="entry name" value="PAS_8"/>
    <property type="match status" value="1"/>
</dbReference>
<feature type="domain" description="PAC" evidence="27">
    <location>
        <begin position="503"/>
        <end position="556"/>
    </location>
</feature>
<comment type="function">
    <text evidence="17">Member of the two-component regulatory system BvgS/BvgA. Phosphorylates BvgA via a four-step phosphorelay in response to environmental signals.</text>
</comment>
<dbReference type="Pfam" id="PF00072">
    <property type="entry name" value="Response_reg"/>
    <property type="match status" value="1"/>
</dbReference>
<dbReference type="SMART" id="SM00065">
    <property type="entry name" value="GAF"/>
    <property type="match status" value="1"/>
</dbReference>
<dbReference type="AlphaFoldDB" id="A0A923M6I6"/>
<dbReference type="Pfam" id="PF08447">
    <property type="entry name" value="PAS_3"/>
    <property type="match status" value="2"/>
</dbReference>
<evidence type="ECO:0000256" key="11">
    <source>
        <dbReference type="ARBA" id="ARBA00022777"/>
    </source>
</evidence>
<dbReference type="Gene3D" id="2.10.70.100">
    <property type="match status" value="1"/>
</dbReference>
<evidence type="ECO:0000256" key="18">
    <source>
        <dbReference type="ARBA" id="ARBA00064003"/>
    </source>
</evidence>
<evidence type="ECO:0000259" key="26">
    <source>
        <dbReference type="PROSITE" id="PS50112"/>
    </source>
</evidence>